<evidence type="ECO:0000313" key="2">
    <source>
        <dbReference type="EMBL" id="GFE51887.1"/>
    </source>
</evidence>
<proteinExistence type="predicted"/>
<feature type="signal peptide" evidence="1">
    <location>
        <begin position="1"/>
        <end position="23"/>
    </location>
</feature>
<dbReference type="RefSeq" id="WP_159980066.1">
    <property type="nucleotide sequence ID" value="NZ_BLIV01000008.1"/>
</dbReference>
<organism evidence="2 3">
    <name type="scientific">Roseobacter cerasinus</name>
    <dbReference type="NCBI Taxonomy" id="2602289"/>
    <lineage>
        <taxon>Bacteria</taxon>
        <taxon>Pseudomonadati</taxon>
        <taxon>Pseudomonadota</taxon>
        <taxon>Alphaproteobacteria</taxon>
        <taxon>Rhodobacterales</taxon>
        <taxon>Roseobacteraceae</taxon>
        <taxon>Roseobacter</taxon>
    </lineage>
</organism>
<keyword evidence="3" id="KW-1185">Reference proteome</keyword>
<gene>
    <name evidence="2" type="ORF">So717_36400</name>
</gene>
<comment type="caution">
    <text evidence="2">The sequence shown here is derived from an EMBL/GenBank/DDBJ whole genome shotgun (WGS) entry which is preliminary data.</text>
</comment>
<protein>
    <recommendedName>
        <fullName evidence="4">Porin</fullName>
    </recommendedName>
</protein>
<reference evidence="2 3" key="1">
    <citation type="submission" date="2019-12" db="EMBL/GenBank/DDBJ databases">
        <title>Roseobacter cerasinus sp. nov., isolated from seawater around aquaculture.</title>
        <authorList>
            <person name="Muramatsu S."/>
            <person name="Takabe Y."/>
            <person name="Mori K."/>
            <person name="Takaichi S."/>
            <person name="Hanada S."/>
        </authorList>
    </citation>
    <scope>NUCLEOTIDE SEQUENCE [LARGE SCALE GENOMIC DNA]</scope>
    <source>
        <strain evidence="2 3">AI77</strain>
    </source>
</reference>
<dbReference type="AlphaFoldDB" id="A0A640VVK2"/>
<accession>A0A640VVK2</accession>
<evidence type="ECO:0008006" key="4">
    <source>
        <dbReference type="Google" id="ProtNLM"/>
    </source>
</evidence>
<name>A0A640VVK2_9RHOB</name>
<dbReference type="Proteomes" id="UP000436522">
    <property type="component" value="Unassembled WGS sequence"/>
</dbReference>
<keyword evidence="1" id="KW-0732">Signal</keyword>
<dbReference type="EMBL" id="BLIV01000008">
    <property type="protein sequence ID" value="GFE51887.1"/>
    <property type="molecule type" value="Genomic_DNA"/>
</dbReference>
<evidence type="ECO:0000256" key="1">
    <source>
        <dbReference type="SAM" id="SignalP"/>
    </source>
</evidence>
<feature type="chain" id="PRO_5024917919" description="Porin" evidence="1">
    <location>
        <begin position="24"/>
        <end position="394"/>
    </location>
</feature>
<sequence length="394" mass="43659">MASVRIIRPAAALSLALALPAGADTFSLDGFVGIEARNFLTFDGEPRQIYSLTGEIRSGGALTDSLSYDLRLYGRTNLDGLDGSYIDPTIAKLTWQRGNWQIDAGYDLVFWGVAEGRNVVNVINQRDQIRDQFFDQGLGQRMIAVRYFAPSVTVEAFVLPGFEELDFGATGRTWGLGLPVDDSRSTFEASDGADHTDFALRLSGGVGNLEYGIFAFDGTLRQPEFQVDTATNTLIPNYVQGEQIGAEAQYTTGPLLYKFEGVKVWPDSDSTYWSAILGVEYIIGDIIGIPSETSLFAEYYHDSRRDDPSVAFENDIFLGTQFRLSNTFDTEIELGVIIDTDDGDFIGSFNVSSRISDNLRASFEYIYADASDQSDGLFNSRDIDQLFVSLEWYF</sequence>
<evidence type="ECO:0000313" key="3">
    <source>
        <dbReference type="Proteomes" id="UP000436522"/>
    </source>
</evidence>
<dbReference type="OrthoDB" id="1188513at2"/>